<comment type="caution">
    <text evidence="1">The sequence shown here is derived from an EMBL/GenBank/DDBJ whole genome shotgun (WGS) entry which is preliminary data.</text>
</comment>
<evidence type="ECO:0000313" key="1">
    <source>
        <dbReference type="EMBL" id="KAF2558333.1"/>
    </source>
</evidence>
<evidence type="ECO:0000313" key="2">
    <source>
        <dbReference type="Proteomes" id="UP000712281"/>
    </source>
</evidence>
<reference evidence="1" key="1">
    <citation type="submission" date="2019-12" db="EMBL/GenBank/DDBJ databases">
        <title>Genome sequencing and annotation of Brassica cretica.</title>
        <authorList>
            <person name="Studholme D.J."/>
            <person name="Sarris P.F."/>
        </authorList>
    </citation>
    <scope>NUCLEOTIDE SEQUENCE</scope>
    <source>
        <strain evidence="1">PFS-001/15</strain>
        <tissue evidence="1">Leaf</tissue>
    </source>
</reference>
<dbReference type="EMBL" id="QGKW02001940">
    <property type="protein sequence ID" value="KAF2558333.1"/>
    <property type="molecule type" value="Genomic_DNA"/>
</dbReference>
<dbReference type="AlphaFoldDB" id="A0A8S9HK60"/>
<dbReference type="Proteomes" id="UP000712281">
    <property type="component" value="Unassembled WGS sequence"/>
</dbReference>
<protein>
    <submittedName>
        <fullName evidence="1">Uncharacterized protein</fullName>
    </submittedName>
</protein>
<name>A0A8S9HK60_BRACR</name>
<organism evidence="1 2">
    <name type="scientific">Brassica cretica</name>
    <name type="common">Mustard</name>
    <dbReference type="NCBI Taxonomy" id="69181"/>
    <lineage>
        <taxon>Eukaryota</taxon>
        <taxon>Viridiplantae</taxon>
        <taxon>Streptophyta</taxon>
        <taxon>Embryophyta</taxon>
        <taxon>Tracheophyta</taxon>
        <taxon>Spermatophyta</taxon>
        <taxon>Magnoliopsida</taxon>
        <taxon>eudicotyledons</taxon>
        <taxon>Gunneridae</taxon>
        <taxon>Pentapetalae</taxon>
        <taxon>rosids</taxon>
        <taxon>malvids</taxon>
        <taxon>Brassicales</taxon>
        <taxon>Brassicaceae</taxon>
        <taxon>Brassiceae</taxon>
        <taxon>Brassica</taxon>
    </lineage>
</organism>
<gene>
    <name evidence="1" type="ORF">F2Q68_00014060</name>
</gene>
<proteinExistence type="predicted"/>
<accession>A0A8S9HK60</accession>
<sequence>MVLRERHSCVAPKTSFPAGATSCARSRRSLPCRLIHERFGLVAPKTSLAVYFSRTQTSKTRATSGCRCGDVAPYGANFHPRSRSSLPRMIL</sequence>